<name>A0A833RJQ4_9POAL</name>
<dbReference type="AlphaFoldDB" id="A0A833RJQ4"/>
<evidence type="ECO:0000256" key="9">
    <source>
        <dbReference type="SAM" id="SignalP"/>
    </source>
</evidence>
<evidence type="ECO:0000259" key="10">
    <source>
        <dbReference type="Pfam" id="PF00759"/>
    </source>
</evidence>
<dbReference type="Proteomes" id="UP000623129">
    <property type="component" value="Unassembled WGS sequence"/>
</dbReference>
<evidence type="ECO:0000256" key="3">
    <source>
        <dbReference type="ARBA" id="ARBA00012601"/>
    </source>
</evidence>
<keyword evidence="8" id="KW-0624">Polysaccharide degradation</keyword>
<keyword evidence="4" id="KW-0378">Hydrolase</keyword>
<dbReference type="GO" id="GO:0008810">
    <property type="term" value="F:cellulase activity"/>
    <property type="evidence" value="ECO:0007669"/>
    <property type="project" value="UniProtKB-EC"/>
</dbReference>
<organism evidence="11 12">
    <name type="scientific">Carex littledalei</name>
    <dbReference type="NCBI Taxonomy" id="544730"/>
    <lineage>
        <taxon>Eukaryota</taxon>
        <taxon>Viridiplantae</taxon>
        <taxon>Streptophyta</taxon>
        <taxon>Embryophyta</taxon>
        <taxon>Tracheophyta</taxon>
        <taxon>Spermatophyta</taxon>
        <taxon>Magnoliopsida</taxon>
        <taxon>Liliopsida</taxon>
        <taxon>Poales</taxon>
        <taxon>Cyperaceae</taxon>
        <taxon>Cyperoideae</taxon>
        <taxon>Cariceae</taxon>
        <taxon>Carex</taxon>
        <taxon>Carex subgen. Euthyceras</taxon>
    </lineage>
</organism>
<comment type="similarity">
    <text evidence="2">Belongs to the glycosyl hydrolase 9 (cellulase E) family.</text>
</comment>
<protein>
    <recommendedName>
        <fullName evidence="3">cellulase</fullName>
        <ecNumber evidence="3">3.2.1.4</ecNumber>
    </recommendedName>
</protein>
<keyword evidence="6" id="KW-0119">Carbohydrate metabolism</keyword>
<comment type="catalytic activity">
    <reaction evidence="1">
        <text>Endohydrolysis of (1-&gt;4)-beta-D-glucosidic linkages in cellulose, lichenin and cereal beta-D-glucans.</text>
        <dbReference type="EC" id="3.2.1.4"/>
    </reaction>
</comment>
<feature type="domain" description="Glycoside hydrolase family 9" evidence="10">
    <location>
        <begin position="26"/>
        <end position="477"/>
    </location>
</feature>
<evidence type="ECO:0000256" key="6">
    <source>
        <dbReference type="ARBA" id="ARBA00023277"/>
    </source>
</evidence>
<feature type="signal peptide" evidence="9">
    <location>
        <begin position="1"/>
        <end position="18"/>
    </location>
</feature>
<keyword evidence="7" id="KW-0326">Glycosidase</keyword>
<evidence type="ECO:0000313" key="12">
    <source>
        <dbReference type="Proteomes" id="UP000623129"/>
    </source>
</evidence>
<evidence type="ECO:0000256" key="2">
    <source>
        <dbReference type="ARBA" id="ARBA00007072"/>
    </source>
</evidence>
<dbReference type="PANTHER" id="PTHR22298">
    <property type="entry name" value="ENDO-1,4-BETA-GLUCANASE"/>
    <property type="match status" value="1"/>
</dbReference>
<reference evidence="11" key="1">
    <citation type="submission" date="2020-01" db="EMBL/GenBank/DDBJ databases">
        <title>Genome sequence of Kobresia littledalei, the first chromosome-level genome in the family Cyperaceae.</title>
        <authorList>
            <person name="Qu G."/>
        </authorList>
    </citation>
    <scope>NUCLEOTIDE SEQUENCE</scope>
    <source>
        <strain evidence="11">C.B.Clarke</strain>
        <tissue evidence="11">Leaf</tissue>
    </source>
</reference>
<dbReference type="InterPro" id="IPR012341">
    <property type="entry name" value="6hp_glycosidase-like_sf"/>
</dbReference>
<evidence type="ECO:0000256" key="7">
    <source>
        <dbReference type="ARBA" id="ARBA00023295"/>
    </source>
</evidence>
<evidence type="ECO:0000256" key="8">
    <source>
        <dbReference type="ARBA" id="ARBA00023326"/>
    </source>
</evidence>
<dbReference type="OrthoDB" id="10257085at2759"/>
<evidence type="ECO:0000256" key="5">
    <source>
        <dbReference type="ARBA" id="ARBA00023001"/>
    </source>
</evidence>
<dbReference type="InterPro" id="IPR001701">
    <property type="entry name" value="Glyco_hydro_9"/>
</dbReference>
<dbReference type="SUPFAM" id="SSF48208">
    <property type="entry name" value="Six-hairpin glycosidases"/>
    <property type="match status" value="1"/>
</dbReference>
<proteinExistence type="inferred from homology"/>
<evidence type="ECO:0000256" key="4">
    <source>
        <dbReference type="ARBA" id="ARBA00022801"/>
    </source>
</evidence>
<dbReference type="Pfam" id="PF00759">
    <property type="entry name" value="Glyco_hydro_9"/>
    <property type="match status" value="1"/>
</dbReference>
<dbReference type="GO" id="GO:0030245">
    <property type="term" value="P:cellulose catabolic process"/>
    <property type="evidence" value="ECO:0007669"/>
    <property type="project" value="UniProtKB-KW"/>
</dbReference>
<evidence type="ECO:0000313" key="11">
    <source>
        <dbReference type="EMBL" id="KAF3336968.1"/>
    </source>
</evidence>
<dbReference type="Gene3D" id="1.50.10.10">
    <property type="match status" value="1"/>
</dbReference>
<comment type="caution">
    <text evidence="11">The sequence shown here is derived from an EMBL/GenBank/DDBJ whole genome shotgun (WGS) entry which is preliminary data.</text>
</comment>
<sequence length="481" mass="52318">MVPRLLLVLGMLVSSVLLQVDAKIDYGSALTKSLLYFEAQRSGKLPTSQRVTWRGNSASKDGSDADIDLTGGYYDAGDNVKFGFPMAFTVSLLSWSVVEYGGKLSNKSELQNALDAIKWGTDYLINAHPAPNKLYVEVGDGNSDHQCWQRPEDMTTPRNSYEINESKPGSDVAAETAAALAAASLAFAKSDSNYASTLLTHSKQLFDFARNHRGLYQNSVPVAGSFYSSSGDDDEIAWASAWLYTATGDFTYRNFITSGNNGGARSEFSWDDKFVGAQTLISKASSFTNLNQNWTSQAAFNLGQFICNVLQKGYGNTKKSPGGLLWFHSWNNLQYVTSSMLVLSIHADHLAAKGTTLQCPSGNVSSQEIISFVKSQVDYILGKNPKKMSYMVGFRSSYPLQVHHRGASIVSIRKDSSNVTCHGGYDGWFSKNAPNPNVIDGAIVGGPDANDQYSDIRSNYQQAEPATVNTAPFVGVLARFA</sequence>
<dbReference type="FunFam" id="1.50.10.10:FF:000020">
    <property type="entry name" value="Endoglucanase"/>
    <property type="match status" value="1"/>
</dbReference>
<keyword evidence="12" id="KW-1185">Reference proteome</keyword>
<evidence type="ECO:0000256" key="1">
    <source>
        <dbReference type="ARBA" id="ARBA00000966"/>
    </source>
</evidence>
<feature type="chain" id="PRO_5032419151" description="cellulase" evidence="9">
    <location>
        <begin position="19"/>
        <end position="481"/>
    </location>
</feature>
<dbReference type="InterPro" id="IPR008928">
    <property type="entry name" value="6-hairpin_glycosidase_sf"/>
</dbReference>
<keyword evidence="9" id="KW-0732">Signal</keyword>
<dbReference type="EMBL" id="SWLB01000007">
    <property type="protein sequence ID" value="KAF3336968.1"/>
    <property type="molecule type" value="Genomic_DNA"/>
</dbReference>
<keyword evidence="5" id="KW-0136">Cellulose degradation</keyword>
<accession>A0A833RJQ4</accession>
<gene>
    <name evidence="11" type="ORF">FCM35_KLT19554</name>
</gene>
<dbReference type="EC" id="3.2.1.4" evidence="3"/>